<dbReference type="EMBL" id="DTHS01000014">
    <property type="protein sequence ID" value="HHR48289.1"/>
    <property type="molecule type" value="Genomic_DNA"/>
</dbReference>
<evidence type="ECO:0000256" key="1">
    <source>
        <dbReference type="ARBA" id="ARBA00004167"/>
    </source>
</evidence>
<dbReference type="GO" id="GO:0015628">
    <property type="term" value="P:protein secretion by the type II secretion system"/>
    <property type="evidence" value="ECO:0007669"/>
    <property type="project" value="InterPro"/>
</dbReference>
<name>A0A7V5XZA5_UNCW3</name>
<dbReference type="Gene3D" id="3.30.700.10">
    <property type="entry name" value="Glycoprotein, Type 4 Pilin"/>
    <property type="match status" value="1"/>
</dbReference>
<evidence type="ECO:0000256" key="6">
    <source>
        <dbReference type="SAM" id="Phobius"/>
    </source>
</evidence>
<dbReference type="InterPro" id="IPR000983">
    <property type="entry name" value="Bac_GSPG_pilin"/>
</dbReference>
<dbReference type="PRINTS" id="PR00813">
    <property type="entry name" value="BCTERIALGSPG"/>
</dbReference>
<dbReference type="PANTHER" id="PTHR30093">
    <property type="entry name" value="GENERAL SECRETION PATHWAY PROTEIN G"/>
    <property type="match status" value="1"/>
</dbReference>
<keyword evidence="5 6" id="KW-0472">Membrane</keyword>
<keyword evidence="3 6" id="KW-0812">Transmembrane</keyword>
<dbReference type="InterPro" id="IPR012902">
    <property type="entry name" value="N_methyl_site"/>
</dbReference>
<evidence type="ECO:0000256" key="2">
    <source>
        <dbReference type="ARBA" id="ARBA00022481"/>
    </source>
</evidence>
<comment type="subcellular location">
    <subcellularLocation>
        <location evidence="1">Membrane</location>
        <topology evidence="1">Single-pass membrane protein</topology>
    </subcellularLocation>
</comment>
<evidence type="ECO:0000256" key="5">
    <source>
        <dbReference type="ARBA" id="ARBA00023136"/>
    </source>
</evidence>
<dbReference type="PANTHER" id="PTHR30093:SF44">
    <property type="entry name" value="TYPE II SECRETION SYSTEM CORE PROTEIN G"/>
    <property type="match status" value="1"/>
</dbReference>
<dbReference type="NCBIfam" id="TIGR02532">
    <property type="entry name" value="IV_pilin_GFxxxE"/>
    <property type="match status" value="1"/>
</dbReference>
<keyword evidence="4 6" id="KW-1133">Transmembrane helix</keyword>
<dbReference type="PROSITE" id="PS00409">
    <property type="entry name" value="PROKAR_NTER_METHYL"/>
    <property type="match status" value="1"/>
</dbReference>
<organism evidence="7">
    <name type="scientific">candidate division WOR-3 bacterium</name>
    <dbReference type="NCBI Taxonomy" id="2052148"/>
    <lineage>
        <taxon>Bacteria</taxon>
        <taxon>Bacteria division WOR-3</taxon>
    </lineage>
</organism>
<evidence type="ECO:0000256" key="4">
    <source>
        <dbReference type="ARBA" id="ARBA00022989"/>
    </source>
</evidence>
<gene>
    <name evidence="7" type="ORF">ENV79_01420</name>
</gene>
<evidence type="ECO:0000256" key="3">
    <source>
        <dbReference type="ARBA" id="ARBA00022692"/>
    </source>
</evidence>
<dbReference type="GO" id="GO:0016020">
    <property type="term" value="C:membrane"/>
    <property type="evidence" value="ECO:0007669"/>
    <property type="project" value="UniProtKB-SubCell"/>
</dbReference>
<comment type="caution">
    <text evidence="7">The sequence shown here is derived from an EMBL/GenBank/DDBJ whole genome shotgun (WGS) entry which is preliminary data.</text>
</comment>
<sequence length="211" mass="23585">MLNKKGFTLIELLVVILIIGILLALIIPNFALFQERARRTSVKNNMHVVQTALEAWATDHAGQYPSSDFAGAIEPDGPMAYYFPGGDPLIEDKYGNFPTNPYTGFTYNNDEAPEEDLFYGELEFDEPGYNAMIYGGGDECPYLDWEGEAAISGTIHIGVYYDPTSEIVQEYGIAGWGRLNDVGDNYPMYDVAPGADDPFDETYWTFFVLHN</sequence>
<accession>A0A7V5XZA5</accession>
<dbReference type="InterPro" id="IPR045584">
    <property type="entry name" value="Pilin-like"/>
</dbReference>
<keyword evidence="2" id="KW-0488">Methylation</keyword>
<dbReference type="Pfam" id="PF07963">
    <property type="entry name" value="N_methyl"/>
    <property type="match status" value="1"/>
</dbReference>
<dbReference type="GO" id="GO:0015627">
    <property type="term" value="C:type II protein secretion system complex"/>
    <property type="evidence" value="ECO:0007669"/>
    <property type="project" value="InterPro"/>
</dbReference>
<feature type="transmembrane region" description="Helical" evidence="6">
    <location>
        <begin position="12"/>
        <end position="33"/>
    </location>
</feature>
<evidence type="ECO:0000313" key="7">
    <source>
        <dbReference type="EMBL" id="HHR48289.1"/>
    </source>
</evidence>
<dbReference type="SUPFAM" id="SSF54523">
    <property type="entry name" value="Pili subunits"/>
    <property type="match status" value="1"/>
</dbReference>
<reference evidence="7" key="1">
    <citation type="journal article" date="2020" name="mSystems">
        <title>Genome- and Community-Level Interaction Insights into Carbon Utilization and Element Cycling Functions of Hydrothermarchaeota in Hydrothermal Sediment.</title>
        <authorList>
            <person name="Zhou Z."/>
            <person name="Liu Y."/>
            <person name="Xu W."/>
            <person name="Pan J."/>
            <person name="Luo Z.H."/>
            <person name="Li M."/>
        </authorList>
    </citation>
    <scope>NUCLEOTIDE SEQUENCE [LARGE SCALE GENOMIC DNA]</scope>
    <source>
        <strain evidence="7">SpSt-791</strain>
    </source>
</reference>
<proteinExistence type="predicted"/>
<protein>
    <submittedName>
        <fullName evidence="7">Prepilin-type N-terminal cleavage/methylation domain-containing protein</fullName>
    </submittedName>
</protein>
<dbReference type="AlphaFoldDB" id="A0A7V5XZA5"/>